<evidence type="ECO:0000256" key="4">
    <source>
        <dbReference type="ARBA" id="ARBA00022840"/>
    </source>
</evidence>
<dbReference type="InterPro" id="IPR039421">
    <property type="entry name" value="Type_1_exporter"/>
</dbReference>
<feature type="transmembrane region" description="Helical" evidence="7">
    <location>
        <begin position="65"/>
        <end position="89"/>
    </location>
</feature>
<keyword evidence="11" id="KW-1185">Reference proteome</keyword>
<keyword evidence="6 7" id="KW-0472">Membrane</keyword>
<protein>
    <submittedName>
        <fullName evidence="10">ABC-type multidrug transport system fused ATPase/permease subunit</fullName>
    </submittedName>
</protein>
<comment type="caution">
    <text evidence="10">The sequence shown here is derived from an EMBL/GenBank/DDBJ whole genome shotgun (WGS) entry which is preliminary data.</text>
</comment>
<dbReference type="CDD" id="cd03228">
    <property type="entry name" value="ABCC_MRP_Like"/>
    <property type="match status" value="1"/>
</dbReference>
<reference evidence="10 11" key="1">
    <citation type="submission" date="2021-03" db="EMBL/GenBank/DDBJ databases">
        <title>Genomic Encyclopedia of Type Strains, Phase IV (KMG-IV): sequencing the most valuable type-strain genomes for metagenomic binning, comparative biology and taxonomic classification.</title>
        <authorList>
            <person name="Goeker M."/>
        </authorList>
    </citation>
    <scope>NUCLEOTIDE SEQUENCE [LARGE SCALE GENOMIC DNA]</scope>
    <source>
        <strain evidence="10 11">DSM 101953</strain>
    </source>
</reference>
<dbReference type="Proteomes" id="UP000773462">
    <property type="component" value="Unassembled WGS sequence"/>
</dbReference>
<evidence type="ECO:0000259" key="9">
    <source>
        <dbReference type="PROSITE" id="PS50929"/>
    </source>
</evidence>
<dbReference type="SMART" id="SM00382">
    <property type="entry name" value="AAA"/>
    <property type="match status" value="1"/>
</dbReference>
<evidence type="ECO:0000256" key="6">
    <source>
        <dbReference type="ARBA" id="ARBA00023136"/>
    </source>
</evidence>
<dbReference type="InterPro" id="IPR017871">
    <property type="entry name" value="ABC_transporter-like_CS"/>
</dbReference>
<evidence type="ECO:0000256" key="1">
    <source>
        <dbReference type="ARBA" id="ARBA00004651"/>
    </source>
</evidence>
<evidence type="ECO:0000256" key="7">
    <source>
        <dbReference type="SAM" id="Phobius"/>
    </source>
</evidence>
<dbReference type="Pfam" id="PF00005">
    <property type="entry name" value="ABC_tran"/>
    <property type="match status" value="1"/>
</dbReference>
<keyword evidence="5 7" id="KW-1133">Transmembrane helix</keyword>
<evidence type="ECO:0000256" key="5">
    <source>
        <dbReference type="ARBA" id="ARBA00022989"/>
    </source>
</evidence>
<dbReference type="PANTHER" id="PTHR43394">
    <property type="entry name" value="ATP-DEPENDENT PERMEASE MDL1, MITOCHONDRIAL"/>
    <property type="match status" value="1"/>
</dbReference>
<dbReference type="SUPFAM" id="SSF90123">
    <property type="entry name" value="ABC transporter transmembrane region"/>
    <property type="match status" value="1"/>
</dbReference>
<evidence type="ECO:0000313" key="10">
    <source>
        <dbReference type="EMBL" id="MBP2111118.1"/>
    </source>
</evidence>
<dbReference type="InterPro" id="IPR036640">
    <property type="entry name" value="ABC1_TM_sf"/>
</dbReference>
<dbReference type="RefSeq" id="WP_209870505.1">
    <property type="nucleotide sequence ID" value="NZ_JAGGLV010000003.1"/>
</dbReference>
<evidence type="ECO:0000259" key="8">
    <source>
        <dbReference type="PROSITE" id="PS50893"/>
    </source>
</evidence>
<evidence type="ECO:0000313" key="11">
    <source>
        <dbReference type="Proteomes" id="UP000773462"/>
    </source>
</evidence>
<dbReference type="InterPro" id="IPR003593">
    <property type="entry name" value="AAA+_ATPase"/>
</dbReference>
<evidence type="ECO:0000256" key="3">
    <source>
        <dbReference type="ARBA" id="ARBA00022741"/>
    </source>
</evidence>
<dbReference type="SUPFAM" id="SSF52540">
    <property type="entry name" value="P-loop containing nucleoside triphosphate hydrolases"/>
    <property type="match status" value="1"/>
</dbReference>
<feature type="transmembrane region" description="Helical" evidence="7">
    <location>
        <begin position="254"/>
        <end position="274"/>
    </location>
</feature>
<dbReference type="PROSITE" id="PS50929">
    <property type="entry name" value="ABC_TM1F"/>
    <property type="match status" value="1"/>
</dbReference>
<dbReference type="InterPro" id="IPR011527">
    <property type="entry name" value="ABC1_TM_dom"/>
</dbReference>
<accession>A0ABS4NM69</accession>
<keyword evidence="3" id="KW-0547">Nucleotide-binding</keyword>
<evidence type="ECO:0000256" key="2">
    <source>
        <dbReference type="ARBA" id="ARBA00022692"/>
    </source>
</evidence>
<keyword evidence="4" id="KW-0067">ATP-binding</keyword>
<gene>
    <name evidence="10" type="ORF">J2Z70_001259</name>
</gene>
<dbReference type="InterPro" id="IPR003439">
    <property type="entry name" value="ABC_transporter-like_ATP-bd"/>
</dbReference>
<dbReference type="Gene3D" id="1.20.1560.10">
    <property type="entry name" value="ABC transporter type 1, transmembrane domain"/>
    <property type="match status" value="1"/>
</dbReference>
<dbReference type="PROSITE" id="PS50893">
    <property type="entry name" value="ABC_TRANSPORTER_2"/>
    <property type="match status" value="1"/>
</dbReference>
<dbReference type="InterPro" id="IPR027417">
    <property type="entry name" value="P-loop_NTPase"/>
</dbReference>
<organism evidence="10 11">
    <name type="scientific">Paenibacillus silagei</name>
    <dbReference type="NCBI Taxonomy" id="1670801"/>
    <lineage>
        <taxon>Bacteria</taxon>
        <taxon>Bacillati</taxon>
        <taxon>Bacillota</taxon>
        <taxon>Bacilli</taxon>
        <taxon>Bacillales</taxon>
        <taxon>Paenibacillaceae</taxon>
        <taxon>Paenibacillus</taxon>
    </lineage>
</organism>
<feature type="transmembrane region" description="Helical" evidence="7">
    <location>
        <begin position="24"/>
        <end position="45"/>
    </location>
</feature>
<feature type="transmembrane region" description="Helical" evidence="7">
    <location>
        <begin position="141"/>
        <end position="160"/>
    </location>
</feature>
<dbReference type="Gene3D" id="3.40.50.300">
    <property type="entry name" value="P-loop containing nucleotide triphosphate hydrolases"/>
    <property type="match status" value="1"/>
</dbReference>
<sequence length="596" mass="66903">MKLQLLQYCLDPIKIMIKFCKAHAILKIILLIVSAILAPLSLLLTEDLIDSVSELYKGNAGYTHVGLNLVLLLITILTISLCTSMEGYLNINFDRLLLKNWTPVVLNKYKQLKYSCFEDQETQDTIFQMSDNPSESIKNSFLNITQIGSSLLSLVLLNLVFAKVSVWLSVLCFLFTVPMLFLNYRAMTILDSLFYKQSAEDRKLGYLLGLLTTKSSLSELKLFGAVEYIVNQWGGIRSKVYKERVGANVKSQKLIFINTLCVMAWTVLIIITLVNYMYNGLITLGLFVALICSLNSIISISEQVSWEYSEYSRNVLKTKYYKHFMSLPESEESADLKKERCFNSPEICFNDVYFSYPQSQKPILQGVSLTIRHNERIAIVGKNGAGKSTLIKLLCGLYQPDRGEITINGIALSNLSQHEISALFSVVFQDFMKYSLTVRENIALGNITKIHNDAAIDKALGQAEPMGFLKLTGKGLNTPLGKLEDDGIDLSGGEWQRITIARALFADSSFIILDEPTASLDPVAESELYQSLSLVIQEKGSIMISHRLASAKLADKIFVIDDGRICEEGNHDELIAKQGIYAEMFRAQAKWYDIIC</sequence>
<feature type="transmembrane region" description="Helical" evidence="7">
    <location>
        <begin position="166"/>
        <end position="184"/>
    </location>
</feature>
<feature type="domain" description="ABC transmembrane type-1" evidence="9">
    <location>
        <begin position="28"/>
        <end position="313"/>
    </location>
</feature>
<comment type="subcellular location">
    <subcellularLocation>
        <location evidence="1">Cell membrane</location>
        <topology evidence="1">Multi-pass membrane protein</topology>
    </subcellularLocation>
</comment>
<dbReference type="PANTHER" id="PTHR43394:SF1">
    <property type="entry name" value="ATP-BINDING CASSETTE SUB-FAMILY B MEMBER 10, MITOCHONDRIAL"/>
    <property type="match status" value="1"/>
</dbReference>
<dbReference type="EMBL" id="JAGGLV010000003">
    <property type="protein sequence ID" value="MBP2111118.1"/>
    <property type="molecule type" value="Genomic_DNA"/>
</dbReference>
<keyword evidence="2 7" id="KW-0812">Transmembrane</keyword>
<dbReference type="PROSITE" id="PS00211">
    <property type="entry name" value="ABC_TRANSPORTER_1"/>
    <property type="match status" value="1"/>
</dbReference>
<proteinExistence type="predicted"/>
<name>A0ABS4NM69_9BACL</name>
<feature type="domain" description="ABC transporter" evidence="8">
    <location>
        <begin position="347"/>
        <end position="587"/>
    </location>
</feature>